<feature type="binding site" evidence="24">
    <location>
        <position position="132"/>
    </location>
    <ligand>
        <name>Ca(2+)</name>
        <dbReference type="ChEBI" id="CHEBI:29108"/>
        <label>2</label>
    </ligand>
</feature>
<feature type="site" description="Involved in cholesterol transfer" evidence="23">
    <location>
        <position position="249"/>
    </location>
</feature>
<dbReference type="Proteomes" id="UP000694421">
    <property type="component" value="Unplaced"/>
</dbReference>
<dbReference type="InterPro" id="IPR001657">
    <property type="entry name" value="Hedgehog"/>
</dbReference>
<evidence type="ECO:0000259" key="27">
    <source>
        <dbReference type="SMART" id="SM00305"/>
    </source>
</evidence>
<keyword evidence="5 25" id="KW-1003">Cell membrane</keyword>
<dbReference type="Gene3D" id="2.170.16.10">
    <property type="entry name" value="Hedgehog/Intein (Hint) domain"/>
    <property type="match status" value="1"/>
</dbReference>
<name>A0A8D0BL07_SALMN</name>
<dbReference type="GO" id="GO:0007224">
    <property type="term" value="P:smoothened signaling pathway"/>
    <property type="evidence" value="ECO:0007669"/>
    <property type="project" value="Ensembl"/>
</dbReference>
<feature type="binding site" evidence="24">
    <location>
        <position position="135"/>
    </location>
    <ligand>
        <name>Ca(2+)</name>
        <dbReference type="ChEBI" id="CHEBI:29108"/>
        <label>2</label>
    </ligand>
</feature>
<keyword evidence="11 25" id="KW-0378">Hydrolase</keyword>
<dbReference type="GO" id="GO:0005509">
    <property type="term" value="F:calcium ion binding"/>
    <property type="evidence" value="ECO:0007669"/>
    <property type="project" value="Ensembl"/>
</dbReference>
<evidence type="ECO:0000256" key="18">
    <source>
        <dbReference type="ARBA" id="ARBA00023139"/>
    </source>
</evidence>
<evidence type="ECO:0000256" key="2">
    <source>
        <dbReference type="ARBA" id="ARBA00004613"/>
    </source>
</evidence>
<feature type="binding site" evidence="24">
    <location>
        <position position="188"/>
    </location>
    <ligand>
        <name>Zn(2+)</name>
        <dbReference type="ChEBI" id="CHEBI:29105"/>
    </ligand>
</feature>
<evidence type="ECO:0000256" key="22">
    <source>
        <dbReference type="ARBA" id="ARBA00064781"/>
    </source>
</evidence>
<evidence type="ECO:0000256" key="9">
    <source>
        <dbReference type="ARBA" id="ARBA00022723"/>
    </source>
</evidence>
<dbReference type="AlphaFoldDB" id="A0A8D0BL07"/>
<feature type="binding site" evidence="24">
    <location>
        <position position="153"/>
    </location>
    <ligand>
        <name>Zn(2+)</name>
        <dbReference type="ChEBI" id="CHEBI:29105"/>
    </ligand>
</feature>
<dbReference type="GO" id="GO:0005789">
    <property type="term" value="C:endoplasmic reticulum membrane"/>
    <property type="evidence" value="ECO:0007669"/>
    <property type="project" value="UniProtKB-SubCell"/>
</dbReference>
<dbReference type="Ensembl" id="ENSSMRT00000007905.1">
    <property type="protein sequence ID" value="ENSSMRP00000006739.1"/>
    <property type="gene ID" value="ENSSMRG00000005456.1"/>
</dbReference>
<feature type="site" description="Involved in auto-cleavage" evidence="23">
    <location>
        <position position="273"/>
    </location>
</feature>
<comment type="subunit">
    <text evidence="22">Interacts with BOC and CDON. Interacts with HHIP.</text>
</comment>
<keyword evidence="14 24" id="KW-0862">Zinc</keyword>
<keyword evidence="19" id="KW-0449">Lipoprotein</keyword>
<comment type="subcellular location">
    <molecule>Protein hedgehog N-product</molecule>
    <subcellularLocation>
        <location evidence="25">Cell membrane</location>
        <topology evidence="25">Lipid-anchor</topology>
    </subcellularLocation>
</comment>
<feature type="domain" description="Hint" evidence="28">
    <location>
        <begin position="202"/>
        <end position="309"/>
    </location>
</feature>
<evidence type="ECO:0000256" key="23">
    <source>
        <dbReference type="PIRSR" id="PIRSR009400-1"/>
    </source>
</evidence>
<evidence type="ECO:0000256" key="20">
    <source>
        <dbReference type="ARBA" id="ARBA00034131"/>
    </source>
</evidence>
<feature type="binding site" evidence="24">
    <location>
        <position position="132"/>
    </location>
    <ligand>
        <name>Ca(2+)</name>
        <dbReference type="ChEBI" id="CHEBI:29108"/>
        <label>1</label>
    </ligand>
</feature>
<evidence type="ECO:0000256" key="13">
    <source>
        <dbReference type="ARBA" id="ARBA00022824"/>
    </source>
</evidence>
<dbReference type="GO" id="GO:0016740">
    <property type="term" value="F:transferase activity"/>
    <property type="evidence" value="ECO:0007669"/>
    <property type="project" value="UniProtKB-KW"/>
</dbReference>
<dbReference type="InterPro" id="IPR006141">
    <property type="entry name" value="Intein_N"/>
</dbReference>
<dbReference type="SUPFAM" id="SSF51294">
    <property type="entry name" value="Hedgehog/intein (Hint) domain"/>
    <property type="match status" value="1"/>
</dbReference>
<feature type="binding site" evidence="24">
    <location>
        <position position="96"/>
    </location>
    <ligand>
        <name>Ca(2+)</name>
        <dbReference type="ChEBI" id="CHEBI:29108"/>
        <label>2</label>
    </ligand>
</feature>
<dbReference type="GeneTree" id="ENSGT00940000161132"/>
<keyword evidence="7 25" id="KW-0645">Protease</keyword>
<reference evidence="29" key="2">
    <citation type="submission" date="2025-09" db="UniProtKB">
        <authorList>
            <consortium name="Ensembl"/>
        </authorList>
    </citation>
    <scope>IDENTIFICATION</scope>
</reference>
<keyword evidence="12 25" id="KW-0068">Autocatalytic cleavage</keyword>
<accession>A0A8D0BL07</accession>
<keyword evidence="6" id="KW-0964">Secreted</keyword>
<keyword evidence="13 25" id="KW-0256">Endoplasmic reticulum</keyword>
<feature type="chain" id="PRO_5034408818" description="Hedgehog protein" evidence="26">
    <location>
        <begin position="28"/>
        <end position="417"/>
    </location>
</feature>
<dbReference type="PANTHER" id="PTHR11889:SF56">
    <property type="entry name" value="DESERT HEDGEHOG PROTEIN"/>
    <property type="match status" value="1"/>
</dbReference>
<dbReference type="GO" id="GO:0000139">
    <property type="term" value="C:Golgi membrane"/>
    <property type="evidence" value="ECO:0007669"/>
    <property type="project" value="UniProtKB-SubCell"/>
</dbReference>
<dbReference type="InterPro" id="IPR003587">
    <property type="entry name" value="Hint_dom_N"/>
</dbReference>
<comment type="function">
    <molecule>Protein hedgehog N-product</molecule>
    <text evidence="25">The dually lipidated hedgehog protein N-product is a morphogen which is essential for a variety of patterning events during development.</text>
</comment>
<dbReference type="PROSITE" id="PS51257">
    <property type="entry name" value="PROKAR_LIPOPROTEIN"/>
    <property type="match status" value="1"/>
</dbReference>
<feature type="domain" description="Hint" evidence="27">
    <location>
        <begin position="312"/>
        <end position="356"/>
    </location>
</feature>
<evidence type="ECO:0000256" key="14">
    <source>
        <dbReference type="ARBA" id="ARBA00022833"/>
    </source>
</evidence>
<proteinExistence type="inferred from homology"/>
<evidence type="ECO:0000256" key="21">
    <source>
        <dbReference type="ARBA" id="ARBA00048589"/>
    </source>
</evidence>
<dbReference type="GO" id="GO:0005113">
    <property type="term" value="F:patched binding"/>
    <property type="evidence" value="ECO:0007669"/>
    <property type="project" value="Ensembl"/>
</dbReference>
<dbReference type="GO" id="GO:0007267">
    <property type="term" value="P:cell-cell signaling"/>
    <property type="evidence" value="ECO:0007669"/>
    <property type="project" value="InterPro"/>
</dbReference>
<keyword evidence="4 25" id="KW-0217">Developmental protein</keyword>
<feature type="binding site" evidence="24">
    <location>
        <position position="95"/>
    </location>
    <ligand>
        <name>Ca(2+)</name>
        <dbReference type="ChEBI" id="CHEBI:29108"/>
        <label>1</label>
    </ligand>
</feature>
<evidence type="ECO:0000256" key="24">
    <source>
        <dbReference type="PIRSR" id="PIRSR009400-2"/>
    </source>
</evidence>
<evidence type="ECO:0000256" key="5">
    <source>
        <dbReference type="ARBA" id="ARBA00022475"/>
    </source>
</evidence>
<dbReference type="GO" id="GO:0033327">
    <property type="term" value="P:Leydig cell differentiation"/>
    <property type="evidence" value="ECO:0007669"/>
    <property type="project" value="Ensembl"/>
</dbReference>
<dbReference type="GO" id="GO:0008233">
    <property type="term" value="F:peptidase activity"/>
    <property type="evidence" value="ECO:0007669"/>
    <property type="project" value="UniProtKB-UniRule"/>
</dbReference>
<comment type="function">
    <molecule>Protein hedgehog</molecule>
    <text evidence="25">The C-terminal part of the hedgehog protein precursor displays an autoproteolysis activity that results in the cleavage of the full-length protein into two parts (N-product and C-product). In addition, the C-terminal part displays a cholesterol transferase activity that results by the covalent attachment of a cholesterol moiety to the C-terminal of the newly generated N-product.</text>
</comment>
<evidence type="ECO:0000256" key="4">
    <source>
        <dbReference type="ARBA" id="ARBA00022473"/>
    </source>
</evidence>
<dbReference type="GO" id="GO:0001708">
    <property type="term" value="P:cell fate specification"/>
    <property type="evidence" value="ECO:0007669"/>
    <property type="project" value="TreeGrafter"/>
</dbReference>
<comment type="subunit">
    <text evidence="20">Multimer.</text>
</comment>
<evidence type="ECO:0000256" key="16">
    <source>
        <dbReference type="ARBA" id="ARBA00023034"/>
    </source>
</evidence>
<evidence type="ECO:0000256" key="11">
    <source>
        <dbReference type="ARBA" id="ARBA00022801"/>
    </source>
</evidence>
<evidence type="ECO:0000256" key="1">
    <source>
        <dbReference type="ARBA" id="ARBA00004586"/>
    </source>
</evidence>
<reference evidence="29" key="1">
    <citation type="submission" date="2025-08" db="UniProtKB">
        <authorList>
            <consortium name="Ensembl"/>
        </authorList>
    </citation>
    <scope>IDENTIFICATION</scope>
</reference>
<dbReference type="Pfam" id="PF01085">
    <property type="entry name" value="HH_signal"/>
    <property type="match status" value="1"/>
</dbReference>
<keyword evidence="10 25" id="KW-0732">Signal</keyword>
<dbReference type="PROSITE" id="PS50817">
    <property type="entry name" value="INTEIN_N_TER"/>
    <property type="match status" value="1"/>
</dbReference>
<dbReference type="InterPro" id="IPR003586">
    <property type="entry name" value="Hint_dom_C"/>
</dbReference>
<dbReference type="OMA" id="NSMAIRA"/>
<dbReference type="InterPro" id="IPR001767">
    <property type="entry name" value="Hedgehog_Hint"/>
</dbReference>
<keyword evidence="15 24" id="KW-0106">Calcium</keyword>
<protein>
    <recommendedName>
        <fullName evidence="25">Hedgehog protein</fullName>
    </recommendedName>
</protein>
<dbReference type="GO" id="GO:0016539">
    <property type="term" value="P:intein-mediated protein splicing"/>
    <property type="evidence" value="ECO:0007669"/>
    <property type="project" value="InterPro"/>
</dbReference>
<comment type="subcellular location">
    <molecule>Sonic hedgehog protein</molecule>
    <subcellularLocation>
        <location evidence="25">Endoplasmic reticulum membrane</location>
    </subcellularLocation>
    <subcellularLocation>
        <location evidence="25">Golgi apparatus membrane</location>
    </subcellularLocation>
</comment>
<evidence type="ECO:0000313" key="29">
    <source>
        <dbReference type="Ensembl" id="ENSSMRP00000006739.1"/>
    </source>
</evidence>
<evidence type="ECO:0000256" key="15">
    <source>
        <dbReference type="ARBA" id="ARBA00022837"/>
    </source>
</evidence>
<evidence type="ECO:0000256" key="3">
    <source>
        <dbReference type="ARBA" id="ARBA00010649"/>
    </source>
</evidence>
<comment type="similarity">
    <text evidence="3 25">Belongs to the hedgehog family.</text>
</comment>
<dbReference type="GO" id="GO:0001649">
    <property type="term" value="P:osteoblast differentiation"/>
    <property type="evidence" value="ECO:0007669"/>
    <property type="project" value="Ensembl"/>
</dbReference>
<evidence type="ECO:0000259" key="28">
    <source>
        <dbReference type="SMART" id="SM00306"/>
    </source>
</evidence>
<dbReference type="GO" id="GO:0005886">
    <property type="term" value="C:plasma membrane"/>
    <property type="evidence" value="ECO:0007669"/>
    <property type="project" value="UniProtKB-SubCell"/>
</dbReference>
<dbReference type="GO" id="GO:0045880">
    <property type="term" value="P:positive regulation of smoothened signaling pathway"/>
    <property type="evidence" value="ECO:0007669"/>
    <property type="project" value="Ensembl"/>
</dbReference>
<dbReference type="CDD" id="cd00081">
    <property type="entry name" value="Hint"/>
    <property type="match status" value="1"/>
</dbReference>
<evidence type="ECO:0000256" key="26">
    <source>
        <dbReference type="SAM" id="SignalP"/>
    </source>
</evidence>
<dbReference type="FunFam" id="3.30.1380.10:FF:000001">
    <property type="entry name" value="Indian hedgehog"/>
    <property type="match status" value="1"/>
</dbReference>
<dbReference type="InterPro" id="IPR000320">
    <property type="entry name" value="Hedgehog_signalling_dom"/>
</dbReference>
<dbReference type="InterPro" id="IPR050387">
    <property type="entry name" value="Hedgehog_Signaling"/>
</dbReference>
<dbReference type="GO" id="GO:0016540">
    <property type="term" value="P:protein autoprocessing"/>
    <property type="evidence" value="ECO:0007669"/>
    <property type="project" value="InterPro"/>
</dbReference>
<dbReference type="PIRSF" id="PIRSF009400">
    <property type="entry name" value="Peptidase_C46"/>
    <property type="match status" value="1"/>
</dbReference>
<feature type="binding site" evidence="24">
    <location>
        <position position="101"/>
    </location>
    <ligand>
        <name>Ca(2+)</name>
        <dbReference type="ChEBI" id="CHEBI:29108"/>
        <label>1</label>
    </ligand>
</feature>
<keyword evidence="18" id="KW-0564">Palmitate</keyword>
<dbReference type="GO" id="GO:0007286">
    <property type="term" value="P:spermatid development"/>
    <property type="evidence" value="ECO:0007669"/>
    <property type="project" value="Ensembl"/>
</dbReference>
<dbReference type="Pfam" id="PF01079">
    <property type="entry name" value="Hint"/>
    <property type="match status" value="1"/>
</dbReference>
<comment type="subcellular location">
    <subcellularLocation>
        <location evidence="1">Endoplasmic reticulum membrane</location>
    </subcellularLocation>
    <subcellularLocation>
        <location evidence="2">Secreted</location>
    </subcellularLocation>
</comment>
<feature type="binding site" evidence="24">
    <location>
        <position position="131"/>
    </location>
    <ligand>
        <name>Ca(2+)</name>
        <dbReference type="ChEBI" id="CHEBI:29108"/>
        <label>1</label>
    </ligand>
</feature>
<keyword evidence="9 24" id="KW-0479">Metal-binding</keyword>
<keyword evidence="8" id="KW-0808">Transferase</keyword>
<organism evidence="29 30">
    <name type="scientific">Salvator merianae</name>
    <name type="common">Argentine black and white tegu</name>
    <name type="synonym">Tupinambis merianae</name>
    <dbReference type="NCBI Taxonomy" id="96440"/>
    <lineage>
        <taxon>Eukaryota</taxon>
        <taxon>Metazoa</taxon>
        <taxon>Chordata</taxon>
        <taxon>Craniata</taxon>
        <taxon>Vertebrata</taxon>
        <taxon>Euteleostomi</taxon>
        <taxon>Lepidosauria</taxon>
        <taxon>Squamata</taxon>
        <taxon>Bifurcata</taxon>
        <taxon>Unidentata</taxon>
        <taxon>Episquamata</taxon>
        <taxon>Laterata</taxon>
        <taxon>Teiioidea</taxon>
        <taxon>Teiidae</taxon>
        <taxon>Salvator</taxon>
    </lineage>
</organism>
<feature type="site" description="Cleavage; by autolysis" evidence="23">
    <location>
        <begin position="203"/>
        <end position="204"/>
    </location>
</feature>
<dbReference type="GO" id="GO:0005615">
    <property type="term" value="C:extracellular space"/>
    <property type="evidence" value="ECO:0007669"/>
    <property type="project" value="TreeGrafter"/>
</dbReference>
<evidence type="ECO:0000256" key="17">
    <source>
        <dbReference type="ARBA" id="ARBA00023136"/>
    </source>
</evidence>
<feature type="site" description="Essential for auto-cleavage" evidence="23">
    <location>
        <position position="276"/>
    </location>
</feature>
<sequence length="417" mass="46247">MARHRFAALFGLLGLFFASCLLPPAQGCGPGRGPVGRKQYHRKNLTPLQYKQFVPNVAEQTLGASGKAEGKIGRHSERFKDLVPNYNPDIIFKDEENTGADRLMTERCKDRVNALAIAVMNRWPGVRLRVTEGWDEDGHHLPDSLHYEGRALDITTSDRDREKYGMLARLAVEAGFDWVYYESKAHIHVSVKADNSITIRAGGCFPGDASVTLQSGEQKDLSELHLGDHVLSVDQNGLVTPSEVLLFLDRDQHRRAVFTAIETDGPVHRLLLTPSHLIFAARDPANSTADFSPVFASRLNVGDSVLAHQAGDPRLHPARVVRIWQQEGIGVYAPLTSHGTILVNGVLASCYAVLESHHWAHHAFAPLRLVHGFFSLLPLKGETKNCSVADTGMHWYPQLLYQLGLKEQFACHQLLKA</sequence>
<evidence type="ECO:0000256" key="7">
    <source>
        <dbReference type="ARBA" id="ARBA00022670"/>
    </source>
</evidence>
<keyword evidence="30" id="KW-1185">Reference proteome</keyword>
<feature type="binding site" evidence="24">
    <location>
        <position position="137"/>
    </location>
    <ligand>
        <name>Ca(2+)</name>
        <dbReference type="ChEBI" id="CHEBI:29108"/>
        <label>2</label>
    </ligand>
</feature>
<dbReference type="SMART" id="SM00305">
    <property type="entry name" value="HintC"/>
    <property type="match status" value="1"/>
</dbReference>
<evidence type="ECO:0000256" key="12">
    <source>
        <dbReference type="ARBA" id="ARBA00022813"/>
    </source>
</evidence>
<dbReference type="PANTHER" id="PTHR11889">
    <property type="entry name" value="HEDGEHOG"/>
    <property type="match status" value="1"/>
</dbReference>
<comment type="catalytic activity">
    <reaction evidence="21">
        <text>glycyl-L-cysteinyl-[protein] + cholesterol + H(+) = [protein]-C-terminal glycyl cholesterol ester + N-terminal L-cysteinyl-[protein]</text>
        <dbReference type="Rhea" id="RHEA:59504"/>
        <dbReference type="Rhea" id="RHEA-COMP:12707"/>
        <dbReference type="Rhea" id="RHEA-COMP:15369"/>
        <dbReference type="Rhea" id="RHEA-COMP:15374"/>
        <dbReference type="ChEBI" id="CHEBI:15378"/>
        <dbReference type="ChEBI" id="CHEBI:16113"/>
        <dbReference type="ChEBI" id="CHEBI:65250"/>
        <dbReference type="ChEBI" id="CHEBI:143135"/>
        <dbReference type="ChEBI" id="CHEBI:143140"/>
    </reaction>
    <physiologicalReaction direction="left-to-right" evidence="21">
        <dbReference type="Rhea" id="RHEA:59505"/>
    </physiologicalReaction>
</comment>
<evidence type="ECO:0000256" key="10">
    <source>
        <dbReference type="ARBA" id="ARBA00022729"/>
    </source>
</evidence>
<dbReference type="SUPFAM" id="SSF55166">
    <property type="entry name" value="Hedgehog/DD-peptidase"/>
    <property type="match status" value="1"/>
</dbReference>
<evidence type="ECO:0000313" key="30">
    <source>
        <dbReference type="Proteomes" id="UP000694421"/>
    </source>
</evidence>
<evidence type="ECO:0000256" key="8">
    <source>
        <dbReference type="ARBA" id="ARBA00022679"/>
    </source>
</evidence>
<evidence type="ECO:0000256" key="19">
    <source>
        <dbReference type="ARBA" id="ARBA00023288"/>
    </source>
</evidence>
<feature type="binding site" evidence="24">
    <location>
        <position position="146"/>
    </location>
    <ligand>
        <name>Zn(2+)</name>
        <dbReference type="ChEBI" id="CHEBI:29105"/>
    </ligand>
</feature>
<dbReference type="Gene3D" id="3.30.1380.10">
    <property type="match status" value="1"/>
</dbReference>
<feature type="signal peptide" evidence="26">
    <location>
        <begin position="1"/>
        <end position="27"/>
    </location>
</feature>
<dbReference type="GO" id="GO:0030238">
    <property type="term" value="P:male sex determination"/>
    <property type="evidence" value="ECO:0007669"/>
    <property type="project" value="Ensembl"/>
</dbReference>
<dbReference type="PRINTS" id="PR00632">
    <property type="entry name" value="SONICHHOG"/>
</dbReference>
<keyword evidence="17 25" id="KW-0472">Membrane</keyword>
<evidence type="ECO:0000256" key="6">
    <source>
        <dbReference type="ARBA" id="ARBA00022525"/>
    </source>
</evidence>
<keyword evidence="16 25" id="KW-0333">Golgi apparatus</keyword>
<evidence type="ECO:0000256" key="25">
    <source>
        <dbReference type="RuleBase" id="RU280812"/>
    </source>
</evidence>
<dbReference type="InterPro" id="IPR036844">
    <property type="entry name" value="Hint_dom_sf"/>
</dbReference>
<dbReference type="GO" id="GO:0050810">
    <property type="term" value="P:regulation of steroid biosynthetic process"/>
    <property type="evidence" value="ECO:0007669"/>
    <property type="project" value="Ensembl"/>
</dbReference>
<dbReference type="GO" id="GO:0010468">
    <property type="term" value="P:regulation of gene expression"/>
    <property type="evidence" value="ECO:0007669"/>
    <property type="project" value="TreeGrafter"/>
</dbReference>
<dbReference type="SMART" id="SM00306">
    <property type="entry name" value="HintN"/>
    <property type="match status" value="1"/>
</dbReference>
<dbReference type="InterPro" id="IPR009045">
    <property type="entry name" value="Zn_M74/Hedgehog-like"/>
</dbReference>
<feature type="binding site" evidence="24">
    <location>
        <position position="96"/>
    </location>
    <ligand>
        <name>Ca(2+)</name>
        <dbReference type="ChEBI" id="CHEBI:29108"/>
        <label>1</label>
    </ligand>
</feature>
<dbReference type="FunFam" id="2.170.16.10:FF:000002">
    <property type="entry name" value="Desert hedgehog"/>
    <property type="match status" value="1"/>
</dbReference>
<dbReference type="GO" id="GO:0008270">
    <property type="term" value="F:zinc ion binding"/>
    <property type="evidence" value="ECO:0007669"/>
    <property type="project" value="Ensembl"/>
</dbReference>